<dbReference type="PANTHER" id="PTHR44313">
    <property type="entry name" value="DNAJ HOMOLOG SUBFAMILY C MEMBER 17"/>
    <property type="match status" value="1"/>
</dbReference>
<dbReference type="InterPro" id="IPR011990">
    <property type="entry name" value="TPR-like_helical_dom_sf"/>
</dbReference>
<protein>
    <recommendedName>
        <fullName evidence="5">J domain-containing protein</fullName>
    </recommendedName>
</protein>
<dbReference type="Proteomes" id="UP000050863">
    <property type="component" value="Unassembled WGS sequence"/>
</dbReference>
<organism evidence="6 7">
    <name type="scientific">Bradyrhizobium jicamae</name>
    <dbReference type="NCBI Taxonomy" id="280332"/>
    <lineage>
        <taxon>Bacteria</taxon>
        <taxon>Pseudomonadati</taxon>
        <taxon>Pseudomonadota</taxon>
        <taxon>Alphaproteobacteria</taxon>
        <taxon>Hyphomicrobiales</taxon>
        <taxon>Nitrobacteraceae</taxon>
        <taxon>Bradyrhizobium</taxon>
    </lineage>
</organism>
<evidence type="ECO:0000256" key="4">
    <source>
        <dbReference type="SAM" id="MobiDB-lite"/>
    </source>
</evidence>
<name>A0A0R3KET1_9BRAD</name>
<dbReference type="Pfam" id="PF00226">
    <property type="entry name" value="DnaJ"/>
    <property type="match status" value="1"/>
</dbReference>
<dbReference type="InterPro" id="IPR052094">
    <property type="entry name" value="Pre-mRNA-splicing_ERAD"/>
</dbReference>
<dbReference type="SUPFAM" id="SSF48452">
    <property type="entry name" value="TPR-like"/>
    <property type="match status" value="1"/>
</dbReference>
<dbReference type="InterPro" id="IPR036869">
    <property type="entry name" value="J_dom_sf"/>
</dbReference>
<evidence type="ECO:0000256" key="3">
    <source>
        <dbReference type="ARBA" id="ARBA00023186"/>
    </source>
</evidence>
<dbReference type="SUPFAM" id="SSF46565">
    <property type="entry name" value="Chaperone J-domain"/>
    <property type="match status" value="1"/>
</dbReference>
<evidence type="ECO:0000256" key="2">
    <source>
        <dbReference type="ARBA" id="ARBA00022490"/>
    </source>
</evidence>
<dbReference type="SMART" id="SM00271">
    <property type="entry name" value="DnaJ"/>
    <property type="match status" value="1"/>
</dbReference>
<dbReference type="PROSITE" id="PS00636">
    <property type="entry name" value="DNAJ_1"/>
    <property type="match status" value="1"/>
</dbReference>
<dbReference type="RefSeq" id="WP_057840583.1">
    <property type="nucleotide sequence ID" value="NZ_LLXZ01000220.1"/>
</dbReference>
<dbReference type="Gene3D" id="1.10.287.110">
    <property type="entry name" value="DnaJ domain"/>
    <property type="match status" value="1"/>
</dbReference>
<gene>
    <name evidence="6" type="ORF">CQ12_20940</name>
</gene>
<keyword evidence="7" id="KW-1185">Reference proteome</keyword>
<accession>A0A0R3KET1</accession>
<comment type="subcellular location">
    <subcellularLocation>
        <location evidence="1">Cytoplasm</location>
    </subcellularLocation>
</comment>
<dbReference type="Gene3D" id="1.25.40.10">
    <property type="entry name" value="Tetratricopeptide repeat domain"/>
    <property type="match status" value="1"/>
</dbReference>
<sequence>MKTLYDIVGALPDDDAEDLRVAFRRAVKANHPDLNPGNPEAAHTFRRIVRANAILSDQRQREAYDRLLEAARRQQQKPNRSAFSVAIRRLGVDAMASAVAATVFIGGYLLLKPVDRLPLASAEVAEISRREPAQTVAGRSTELSSQDRTPKPQDLKEPTKLASVAPAVTTGIAPAARDVVPTTEPRPKDVKYYRERGSSAYRSGDLFIALANFDLAIQQDPACSDCYVDRGIVLHRMGDQKGAFSDVAEAKRIDALSRSKPVSDASAR</sequence>
<feature type="compositionally biased region" description="Polar residues" evidence="4">
    <location>
        <begin position="137"/>
        <end position="147"/>
    </location>
</feature>
<dbReference type="GO" id="GO:0005737">
    <property type="term" value="C:cytoplasm"/>
    <property type="evidence" value="ECO:0007669"/>
    <property type="project" value="UniProtKB-SubCell"/>
</dbReference>
<evidence type="ECO:0000259" key="5">
    <source>
        <dbReference type="PROSITE" id="PS50076"/>
    </source>
</evidence>
<dbReference type="GO" id="GO:0000390">
    <property type="term" value="P:spliceosomal complex disassembly"/>
    <property type="evidence" value="ECO:0007669"/>
    <property type="project" value="TreeGrafter"/>
</dbReference>
<dbReference type="AlphaFoldDB" id="A0A0R3KET1"/>
<feature type="region of interest" description="Disordered" evidence="4">
    <location>
        <begin position="128"/>
        <end position="158"/>
    </location>
</feature>
<dbReference type="PANTHER" id="PTHR44313:SF1">
    <property type="entry name" value="DNAJ HOMOLOG SUBFAMILY C MEMBER 17"/>
    <property type="match status" value="1"/>
</dbReference>
<evidence type="ECO:0000313" key="6">
    <source>
        <dbReference type="EMBL" id="KRQ94075.1"/>
    </source>
</evidence>
<dbReference type="EMBL" id="LLXZ01000220">
    <property type="protein sequence ID" value="KRQ94075.1"/>
    <property type="molecule type" value="Genomic_DNA"/>
</dbReference>
<feature type="domain" description="J" evidence="5">
    <location>
        <begin position="3"/>
        <end position="68"/>
    </location>
</feature>
<dbReference type="CDD" id="cd06257">
    <property type="entry name" value="DnaJ"/>
    <property type="match status" value="1"/>
</dbReference>
<dbReference type="OrthoDB" id="7822896at2"/>
<feature type="compositionally biased region" description="Basic and acidic residues" evidence="4">
    <location>
        <begin position="148"/>
        <end position="158"/>
    </location>
</feature>
<keyword evidence="3" id="KW-0143">Chaperone</keyword>
<dbReference type="InterPro" id="IPR018253">
    <property type="entry name" value="DnaJ_domain_CS"/>
</dbReference>
<dbReference type="STRING" id="280332.CQ12_20940"/>
<evidence type="ECO:0000313" key="7">
    <source>
        <dbReference type="Proteomes" id="UP000050863"/>
    </source>
</evidence>
<keyword evidence="2" id="KW-0963">Cytoplasm</keyword>
<proteinExistence type="predicted"/>
<evidence type="ECO:0000256" key="1">
    <source>
        <dbReference type="ARBA" id="ARBA00004496"/>
    </source>
</evidence>
<dbReference type="PROSITE" id="PS50076">
    <property type="entry name" value="DNAJ_2"/>
    <property type="match status" value="1"/>
</dbReference>
<comment type="caution">
    <text evidence="6">The sequence shown here is derived from an EMBL/GenBank/DDBJ whole genome shotgun (WGS) entry which is preliminary data.</text>
</comment>
<dbReference type="PRINTS" id="PR00625">
    <property type="entry name" value="JDOMAIN"/>
</dbReference>
<reference evidence="6 7" key="1">
    <citation type="submission" date="2014-03" db="EMBL/GenBank/DDBJ databases">
        <title>Bradyrhizobium valentinum sp. nov., isolated from effective nodules of Lupinus mariae-josephae, a lupine endemic of basic-lime soils in Eastern Spain.</title>
        <authorList>
            <person name="Duran D."/>
            <person name="Rey L."/>
            <person name="Navarro A."/>
            <person name="Busquets A."/>
            <person name="Imperial J."/>
            <person name="Ruiz-Argueso T."/>
        </authorList>
    </citation>
    <scope>NUCLEOTIDE SEQUENCE [LARGE SCALE GENOMIC DNA]</scope>
    <source>
        <strain evidence="6 7">PAC68</strain>
    </source>
</reference>
<dbReference type="InterPro" id="IPR001623">
    <property type="entry name" value="DnaJ_domain"/>
</dbReference>